<dbReference type="Gene3D" id="3.80.10.10">
    <property type="entry name" value="Ribonuclease Inhibitor"/>
    <property type="match status" value="2"/>
</dbReference>
<reference evidence="2 3" key="1">
    <citation type="journal article" date="2024" name="BMC Genomics">
        <title>De novo assembly and annotation of Popillia japonica's genome with initial clues to its potential as an invasive pest.</title>
        <authorList>
            <person name="Cucini C."/>
            <person name="Boschi S."/>
            <person name="Funari R."/>
            <person name="Cardaioli E."/>
            <person name="Iannotti N."/>
            <person name="Marturano G."/>
            <person name="Paoli F."/>
            <person name="Bruttini M."/>
            <person name="Carapelli A."/>
            <person name="Frati F."/>
            <person name="Nardi F."/>
        </authorList>
    </citation>
    <scope>NUCLEOTIDE SEQUENCE [LARGE SCALE GENOMIC DNA]</scope>
    <source>
        <strain evidence="2">DMR45628</strain>
    </source>
</reference>
<name>A0AAW1HTW8_POPJA</name>
<dbReference type="EMBL" id="JASPKY010000979">
    <property type="protein sequence ID" value="KAK9679758.1"/>
    <property type="molecule type" value="Genomic_DNA"/>
</dbReference>
<evidence type="ECO:0000259" key="1">
    <source>
        <dbReference type="PROSITE" id="PS50181"/>
    </source>
</evidence>
<sequence length="322" mass="37167">MSPPKKKIKILEDGQGGEACHPTYDYSTLPYDVLLEIFKYLDFKTIAQCATLCRTFYNISNESVVYNRVTFKYNMDTNLLENYISKKTKRIIQNLRGTYCRNDEVLSLLSECPNLTAVNFMRCKGSFKSLLTLRNLEKLELFFCIFPKEVLQEILQNNSQLKSITLCDNTNLNGNDVCENLAIYNPQIEEVHIAEKRRVRTKGLKALARCPKLRILELEGGPFQCDPEDSLEQLAVGCPLLERLTLYGWKDINDETLMPVLHTCMQLKELDLRGINITIKSCREAALTLPFLKTLDVYKCQRIKKAQILKLQNEFKDIRITN</sequence>
<dbReference type="PANTHER" id="PTHR13318:SF190">
    <property type="entry name" value="PARTNER OF PAIRED, ISOFORM B"/>
    <property type="match status" value="1"/>
</dbReference>
<proteinExistence type="predicted"/>
<dbReference type="GO" id="GO:0031146">
    <property type="term" value="P:SCF-dependent proteasomal ubiquitin-dependent protein catabolic process"/>
    <property type="evidence" value="ECO:0007669"/>
    <property type="project" value="TreeGrafter"/>
</dbReference>
<dbReference type="Proteomes" id="UP001458880">
    <property type="component" value="Unassembled WGS sequence"/>
</dbReference>
<dbReference type="InterPro" id="IPR001810">
    <property type="entry name" value="F-box_dom"/>
</dbReference>
<feature type="domain" description="F-box" evidence="1">
    <location>
        <begin position="23"/>
        <end position="69"/>
    </location>
</feature>
<dbReference type="AlphaFoldDB" id="A0AAW1HTW8"/>
<dbReference type="SUPFAM" id="SSF52047">
    <property type="entry name" value="RNI-like"/>
    <property type="match status" value="1"/>
</dbReference>
<dbReference type="InterPro" id="IPR032675">
    <property type="entry name" value="LRR_dom_sf"/>
</dbReference>
<gene>
    <name evidence="2" type="ORF">QE152_g39734</name>
</gene>
<comment type="caution">
    <text evidence="2">The sequence shown here is derived from an EMBL/GenBank/DDBJ whole genome shotgun (WGS) entry which is preliminary data.</text>
</comment>
<accession>A0AAW1HTW8</accession>
<dbReference type="InterPro" id="IPR036047">
    <property type="entry name" value="F-box-like_dom_sf"/>
</dbReference>
<protein>
    <submittedName>
        <fullName evidence="2">F-box-like</fullName>
    </submittedName>
</protein>
<dbReference type="SUPFAM" id="SSF81383">
    <property type="entry name" value="F-box domain"/>
    <property type="match status" value="1"/>
</dbReference>
<dbReference type="SMART" id="SM00256">
    <property type="entry name" value="FBOX"/>
    <property type="match status" value="1"/>
</dbReference>
<dbReference type="CDD" id="cd09917">
    <property type="entry name" value="F-box_SF"/>
    <property type="match status" value="1"/>
</dbReference>
<evidence type="ECO:0000313" key="3">
    <source>
        <dbReference type="Proteomes" id="UP001458880"/>
    </source>
</evidence>
<organism evidence="2 3">
    <name type="scientific">Popillia japonica</name>
    <name type="common">Japanese beetle</name>
    <dbReference type="NCBI Taxonomy" id="7064"/>
    <lineage>
        <taxon>Eukaryota</taxon>
        <taxon>Metazoa</taxon>
        <taxon>Ecdysozoa</taxon>
        <taxon>Arthropoda</taxon>
        <taxon>Hexapoda</taxon>
        <taxon>Insecta</taxon>
        <taxon>Pterygota</taxon>
        <taxon>Neoptera</taxon>
        <taxon>Endopterygota</taxon>
        <taxon>Coleoptera</taxon>
        <taxon>Polyphaga</taxon>
        <taxon>Scarabaeiformia</taxon>
        <taxon>Scarabaeidae</taxon>
        <taxon>Rutelinae</taxon>
        <taxon>Popillia</taxon>
    </lineage>
</organism>
<dbReference type="GO" id="GO:0019005">
    <property type="term" value="C:SCF ubiquitin ligase complex"/>
    <property type="evidence" value="ECO:0007669"/>
    <property type="project" value="TreeGrafter"/>
</dbReference>
<dbReference type="PANTHER" id="PTHR13318">
    <property type="entry name" value="PARTNER OF PAIRED, ISOFORM B-RELATED"/>
    <property type="match status" value="1"/>
</dbReference>
<dbReference type="PROSITE" id="PS50181">
    <property type="entry name" value="FBOX"/>
    <property type="match status" value="1"/>
</dbReference>
<keyword evidence="3" id="KW-1185">Reference proteome</keyword>
<dbReference type="Pfam" id="PF12937">
    <property type="entry name" value="F-box-like"/>
    <property type="match status" value="1"/>
</dbReference>
<evidence type="ECO:0000313" key="2">
    <source>
        <dbReference type="EMBL" id="KAK9679758.1"/>
    </source>
</evidence>